<comment type="caution">
    <text evidence="1">The sequence shown here is derived from an EMBL/GenBank/DDBJ whole genome shotgun (WGS) entry which is preliminary data.</text>
</comment>
<dbReference type="Proteomes" id="UP000011682">
    <property type="component" value="Unassembled WGS sequence"/>
</dbReference>
<proteinExistence type="predicted"/>
<accession>S9R1R3</accession>
<protein>
    <submittedName>
        <fullName evidence="1">Uncharacterized protein</fullName>
    </submittedName>
</protein>
<organism evidence="1 2">
    <name type="scientific">Cystobacter fuscus (strain ATCC 25194 / DSM 2262 / NBRC 100088 / M29)</name>
    <dbReference type="NCBI Taxonomy" id="1242864"/>
    <lineage>
        <taxon>Bacteria</taxon>
        <taxon>Pseudomonadati</taxon>
        <taxon>Myxococcota</taxon>
        <taxon>Myxococcia</taxon>
        <taxon>Myxococcales</taxon>
        <taxon>Cystobacterineae</taxon>
        <taxon>Archangiaceae</taxon>
        <taxon>Cystobacter</taxon>
    </lineage>
</organism>
<sequence length="52" mass="5753">MYRPDVVAAGACSGYYSGFVVWVAKPVSYASNYYVAFLGPYGTTYLEGQSYY</sequence>
<name>S9R1R3_CYSF2</name>
<evidence type="ECO:0000313" key="2">
    <source>
        <dbReference type="Proteomes" id="UP000011682"/>
    </source>
</evidence>
<gene>
    <name evidence="1" type="ORF">D187_006248</name>
</gene>
<reference evidence="1" key="1">
    <citation type="submission" date="2013-05" db="EMBL/GenBank/DDBJ databases">
        <title>Genome assembly of Cystobacter fuscus DSM 2262.</title>
        <authorList>
            <person name="Sharma G."/>
            <person name="Khatri I."/>
            <person name="Kaur C."/>
            <person name="Mayilraj S."/>
            <person name="Subramanian S."/>
        </authorList>
    </citation>
    <scope>NUCLEOTIDE SEQUENCE [LARGE SCALE GENOMIC DNA]</scope>
    <source>
        <strain evidence="1">DSM 2262</strain>
    </source>
</reference>
<dbReference type="EMBL" id="ANAH02000006">
    <property type="protein sequence ID" value="EPX62838.1"/>
    <property type="molecule type" value="Genomic_DNA"/>
</dbReference>
<dbReference type="AlphaFoldDB" id="S9R1R3"/>
<evidence type="ECO:0000313" key="1">
    <source>
        <dbReference type="EMBL" id="EPX62838.1"/>
    </source>
</evidence>
<keyword evidence="2" id="KW-1185">Reference proteome</keyword>